<accession>A0AAD3Y8N1</accession>
<reference evidence="2" key="1">
    <citation type="submission" date="2023-05" db="EMBL/GenBank/DDBJ databases">
        <title>Nepenthes gracilis genome sequencing.</title>
        <authorList>
            <person name="Fukushima K."/>
        </authorList>
    </citation>
    <scope>NUCLEOTIDE SEQUENCE</scope>
    <source>
        <strain evidence="2">SING2019-196</strain>
    </source>
</reference>
<organism evidence="2 3">
    <name type="scientific">Nepenthes gracilis</name>
    <name type="common">Slender pitcher plant</name>
    <dbReference type="NCBI Taxonomy" id="150966"/>
    <lineage>
        <taxon>Eukaryota</taxon>
        <taxon>Viridiplantae</taxon>
        <taxon>Streptophyta</taxon>
        <taxon>Embryophyta</taxon>
        <taxon>Tracheophyta</taxon>
        <taxon>Spermatophyta</taxon>
        <taxon>Magnoliopsida</taxon>
        <taxon>eudicotyledons</taxon>
        <taxon>Gunneridae</taxon>
        <taxon>Pentapetalae</taxon>
        <taxon>Caryophyllales</taxon>
        <taxon>Nepenthaceae</taxon>
        <taxon>Nepenthes</taxon>
    </lineage>
</organism>
<gene>
    <name evidence="2" type="ORF">Nepgr_033418</name>
</gene>
<dbReference type="PROSITE" id="PS50011">
    <property type="entry name" value="PROTEIN_KINASE_DOM"/>
    <property type="match status" value="1"/>
</dbReference>
<dbReference type="PANTHER" id="PTHR46146">
    <property type="entry name" value="SERINE/THREONINE-PROTEIN KINASE-LIKE PROTEIN CCR4"/>
    <property type="match status" value="1"/>
</dbReference>
<dbReference type="GO" id="GO:0004672">
    <property type="term" value="F:protein kinase activity"/>
    <property type="evidence" value="ECO:0007669"/>
    <property type="project" value="InterPro"/>
</dbReference>
<keyword evidence="3" id="KW-1185">Reference proteome</keyword>
<evidence type="ECO:0000313" key="2">
    <source>
        <dbReference type="EMBL" id="GMH31574.1"/>
    </source>
</evidence>
<dbReference type="Proteomes" id="UP001279734">
    <property type="component" value="Unassembled WGS sequence"/>
</dbReference>
<dbReference type="InterPro" id="IPR001245">
    <property type="entry name" value="Ser-Thr/Tyr_kinase_cat_dom"/>
</dbReference>
<dbReference type="InterPro" id="IPR000719">
    <property type="entry name" value="Prot_kinase_dom"/>
</dbReference>
<protein>
    <recommendedName>
        <fullName evidence="1">Protein kinase domain-containing protein</fullName>
    </recommendedName>
</protein>
<dbReference type="GO" id="GO:0005524">
    <property type="term" value="F:ATP binding"/>
    <property type="evidence" value="ECO:0007669"/>
    <property type="project" value="InterPro"/>
</dbReference>
<dbReference type="SUPFAM" id="SSF56112">
    <property type="entry name" value="Protein kinase-like (PK-like)"/>
    <property type="match status" value="1"/>
</dbReference>
<dbReference type="AlphaFoldDB" id="A0AAD3Y8N1"/>
<dbReference type="InterPro" id="IPR011009">
    <property type="entry name" value="Kinase-like_dom_sf"/>
</dbReference>
<proteinExistence type="predicted"/>
<evidence type="ECO:0000259" key="1">
    <source>
        <dbReference type="PROSITE" id="PS50011"/>
    </source>
</evidence>
<feature type="domain" description="Protein kinase" evidence="1">
    <location>
        <begin position="1"/>
        <end position="88"/>
    </location>
</feature>
<dbReference type="Pfam" id="PF07714">
    <property type="entry name" value="PK_Tyr_Ser-Thr"/>
    <property type="match status" value="1"/>
</dbReference>
<dbReference type="Gene3D" id="1.10.510.10">
    <property type="entry name" value="Transferase(Phosphotransferase) domain 1"/>
    <property type="match status" value="1"/>
</dbReference>
<comment type="caution">
    <text evidence="2">The sequence shown here is derived from an EMBL/GenBank/DDBJ whole genome shotgun (WGS) entry which is preliminary data.</text>
</comment>
<dbReference type="EMBL" id="BSYO01000040">
    <property type="protein sequence ID" value="GMH31574.1"/>
    <property type="molecule type" value="Genomic_DNA"/>
</dbReference>
<sequence length="88" mass="10516">MKRMNQVPEQADDEFCWEIELLTRLDHHRLATLSVFCFEKKERFLLYGYMENGGLKDYLHPLAITPLSWQMRIQIAIDVANALEYLHF</sequence>
<name>A0AAD3Y8N1_NEPGR</name>
<evidence type="ECO:0000313" key="3">
    <source>
        <dbReference type="Proteomes" id="UP001279734"/>
    </source>
</evidence>